<organism evidence="2 3">
    <name type="scientific">Muntiacus reevesi</name>
    <name type="common">Reeves' muntjac</name>
    <name type="synonym">Cervus reevesi</name>
    <dbReference type="NCBI Taxonomy" id="9886"/>
    <lineage>
        <taxon>Eukaryota</taxon>
        <taxon>Metazoa</taxon>
        <taxon>Chordata</taxon>
        <taxon>Craniata</taxon>
        <taxon>Vertebrata</taxon>
        <taxon>Euteleostomi</taxon>
        <taxon>Mammalia</taxon>
        <taxon>Eutheria</taxon>
        <taxon>Laurasiatheria</taxon>
        <taxon>Artiodactyla</taxon>
        <taxon>Ruminantia</taxon>
        <taxon>Pecora</taxon>
        <taxon>Cervidae</taxon>
        <taxon>Muntiacinae</taxon>
        <taxon>Muntiacus</taxon>
    </lineage>
</organism>
<gene>
    <name evidence="2" type="ORF">FD755_020076</name>
</gene>
<dbReference type="AlphaFoldDB" id="A0A5N3X2H6"/>
<feature type="compositionally biased region" description="Acidic residues" evidence="1">
    <location>
        <begin position="19"/>
        <end position="32"/>
    </location>
</feature>
<reference evidence="2 3" key="1">
    <citation type="submission" date="2019-06" db="EMBL/GenBank/DDBJ databases">
        <title>Discovery of a novel chromosome fission-fusion reversal in muntjac.</title>
        <authorList>
            <person name="Mudd A.B."/>
            <person name="Bredeson J.V."/>
            <person name="Baum R."/>
            <person name="Hockemeyer D."/>
            <person name="Rokhsar D.S."/>
        </authorList>
    </citation>
    <scope>NUCLEOTIDE SEQUENCE [LARGE SCALE GENOMIC DNA]</scope>
    <source>
        <strain evidence="2">UCam_UCB_Mr</strain>
        <tissue evidence="2">Fibroblast cell line</tissue>
    </source>
</reference>
<dbReference type="GO" id="GO:0000408">
    <property type="term" value="C:EKC/KEOPS complex"/>
    <property type="evidence" value="ECO:0007669"/>
    <property type="project" value="InterPro"/>
</dbReference>
<dbReference type="Proteomes" id="UP000326062">
    <property type="component" value="Chromosome 16"/>
</dbReference>
<proteinExistence type="predicted"/>
<sequence length="51" mass="5723">MRELVAELLCSQIQHEIFDGDDDEDDSEDENNTDNRTNSNGPSAKLQKTPS</sequence>
<dbReference type="InterPro" id="IPR027893">
    <property type="entry name" value="GON7_meta"/>
</dbReference>
<comment type="caution">
    <text evidence="2">The sequence shown here is derived from an EMBL/GenBank/DDBJ whole genome shotgun (WGS) entry which is preliminary data.</text>
</comment>
<feature type="region of interest" description="Disordered" evidence="1">
    <location>
        <begin position="16"/>
        <end position="51"/>
    </location>
</feature>
<name>A0A5N3X2H6_MUNRE</name>
<dbReference type="Pfam" id="PF15387">
    <property type="entry name" value="DUF4611"/>
    <property type="match status" value="1"/>
</dbReference>
<dbReference type="EMBL" id="VCEB01000018">
    <property type="protein sequence ID" value="KAB0368310.1"/>
    <property type="molecule type" value="Genomic_DNA"/>
</dbReference>
<evidence type="ECO:0000313" key="3">
    <source>
        <dbReference type="Proteomes" id="UP000326062"/>
    </source>
</evidence>
<protein>
    <submittedName>
        <fullName evidence="2">Uncharacterized protein</fullName>
    </submittedName>
</protein>
<evidence type="ECO:0000313" key="2">
    <source>
        <dbReference type="EMBL" id="KAB0368310.1"/>
    </source>
</evidence>
<keyword evidence="3" id="KW-1185">Reference proteome</keyword>
<accession>A0A5N3X2H6</accession>
<evidence type="ECO:0000256" key="1">
    <source>
        <dbReference type="SAM" id="MobiDB-lite"/>
    </source>
</evidence>